<feature type="compositionally biased region" description="Low complexity" evidence="1">
    <location>
        <begin position="96"/>
        <end position="107"/>
    </location>
</feature>
<feature type="compositionally biased region" description="Polar residues" evidence="1">
    <location>
        <begin position="69"/>
        <end position="81"/>
    </location>
</feature>
<evidence type="ECO:0000256" key="1">
    <source>
        <dbReference type="SAM" id="MobiDB-lite"/>
    </source>
</evidence>
<proteinExistence type="predicted"/>
<evidence type="ECO:0000313" key="2">
    <source>
        <dbReference type="EMBL" id="GAA98203.1"/>
    </source>
</evidence>
<feature type="region of interest" description="Disordered" evidence="1">
    <location>
        <begin position="46"/>
        <end position="141"/>
    </location>
</feature>
<dbReference type="HOGENOM" id="CLU_1678337_0_0_1"/>
<protein>
    <submittedName>
        <fullName evidence="2">Uncharacterized protein</fullName>
    </submittedName>
</protein>
<accession>G7E5U3</accession>
<feature type="compositionally biased region" description="Basic and acidic residues" evidence="1">
    <location>
        <begin position="56"/>
        <end position="67"/>
    </location>
</feature>
<dbReference type="RefSeq" id="XP_014569274.1">
    <property type="nucleotide sequence ID" value="XM_014713788.1"/>
</dbReference>
<dbReference type="Proteomes" id="UP000009131">
    <property type="component" value="Unassembled WGS sequence"/>
</dbReference>
<organism evidence="2 3">
    <name type="scientific">Mixia osmundae (strain CBS 9802 / IAM 14324 / JCM 22182 / KY 12970)</name>
    <dbReference type="NCBI Taxonomy" id="764103"/>
    <lineage>
        <taxon>Eukaryota</taxon>
        <taxon>Fungi</taxon>
        <taxon>Dikarya</taxon>
        <taxon>Basidiomycota</taxon>
        <taxon>Pucciniomycotina</taxon>
        <taxon>Mixiomycetes</taxon>
        <taxon>Mixiales</taxon>
        <taxon>Mixiaceae</taxon>
        <taxon>Mixia</taxon>
    </lineage>
</organism>
<dbReference type="InParanoid" id="G7E5U3"/>
<comment type="caution">
    <text evidence="2">The sequence shown here is derived from an EMBL/GenBank/DDBJ whole genome shotgun (WGS) entry which is preliminary data.</text>
</comment>
<feature type="compositionally biased region" description="Basic and acidic residues" evidence="1">
    <location>
        <begin position="83"/>
        <end position="95"/>
    </location>
</feature>
<gene>
    <name evidence="2" type="primary">Mo04886</name>
    <name evidence="2" type="ORF">E5Q_04886</name>
</gene>
<reference evidence="2 3" key="2">
    <citation type="journal article" date="2012" name="Open Biol.">
        <title>Characteristics of nucleosomes and linker DNA regions on the genome of the basidiomycete Mixia osmundae revealed by mono- and dinucleosome mapping.</title>
        <authorList>
            <person name="Nishida H."/>
            <person name="Kondo S."/>
            <person name="Matsumoto T."/>
            <person name="Suzuki Y."/>
            <person name="Yoshikawa H."/>
            <person name="Taylor T.D."/>
            <person name="Sugiyama J."/>
        </authorList>
    </citation>
    <scope>NUCLEOTIDE SEQUENCE [LARGE SCALE GENOMIC DNA]</scope>
    <source>
        <strain evidence="3">CBS 9802 / IAM 14324 / JCM 22182 / KY 12970</strain>
    </source>
</reference>
<reference evidence="2 3" key="1">
    <citation type="journal article" date="2011" name="J. Gen. Appl. Microbiol.">
        <title>Draft genome sequencing of the enigmatic basidiomycete Mixia osmundae.</title>
        <authorList>
            <person name="Nishida H."/>
            <person name="Nagatsuka Y."/>
            <person name="Sugiyama J."/>
        </authorList>
    </citation>
    <scope>NUCLEOTIDE SEQUENCE [LARGE SCALE GENOMIC DNA]</scope>
    <source>
        <strain evidence="3">CBS 9802 / IAM 14324 / JCM 22182 / KY 12970</strain>
    </source>
</reference>
<dbReference type="EMBL" id="BABT02000150">
    <property type="protein sequence ID" value="GAA98203.1"/>
    <property type="molecule type" value="Genomic_DNA"/>
</dbReference>
<keyword evidence="3" id="KW-1185">Reference proteome</keyword>
<evidence type="ECO:0000313" key="3">
    <source>
        <dbReference type="Proteomes" id="UP000009131"/>
    </source>
</evidence>
<dbReference type="AlphaFoldDB" id="G7E5U3"/>
<sequence>MIPPALRDQAIRWLTQKLVDSPIFQEGVHRSHGIWRSLQDDYQRAISESQSSEASSPDKARNTDKAAYESQTTRSNASASHAGQRDVDERIRRAQAEAQARANAPRPGTEPQGQANRPPPPPPKREPSAWQTLPPKDDKMSELAAFLEKTRKDLDHR</sequence>
<name>G7E5U3_MIXOS</name>